<dbReference type="OrthoDB" id="178667at2"/>
<evidence type="ECO:0000256" key="1">
    <source>
        <dbReference type="ARBA" id="ARBA00004141"/>
    </source>
</evidence>
<keyword evidence="4 5" id="KW-0472">Membrane</keyword>
<dbReference type="InterPro" id="IPR050598">
    <property type="entry name" value="AminoAcid_Transporter"/>
</dbReference>
<feature type="transmembrane region" description="Helical" evidence="5">
    <location>
        <begin position="163"/>
        <end position="185"/>
    </location>
</feature>
<dbReference type="AlphaFoldDB" id="A0A437S6W0"/>
<evidence type="ECO:0000313" key="7">
    <source>
        <dbReference type="Proteomes" id="UP000288812"/>
    </source>
</evidence>
<dbReference type="PIRSF" id="PIRSF006060">
    <property type="entry name" value="AA_transporter"/>
    <property type="match status" value="1"/>
</dbReference>
<comment type="caution">
    <text evidence="6">The sequence shown here is derived from an EMBL/GenBank/DDBJ whole genome shotgun (WGS) entry which is preliminary data.</text>
</comment>
<evidence type="ECO:0000256" key="3">
    <source>
        <dbReference type="ARBA" id="ARBA00022989"/>
    </source>
</evidence>
<accession>A0A437S6W0</accession>
<keyword evidence="7" id="KW-1185">Reference proteome</keyword>
<feature type="transmembrane region" description="Helical" evidence="5">
    <location>
        <begin position="205"/>
        <end position="226"/>
    </location>
</feature>
<organism evidence="6 7">
    <name type="scientific">Anaerosphaera multitolerans</name>
    <dbReference type="NCBI Taxonomy" id="2487351"/>
    <lineage>
        <taxon>Bacteria</taxon>
        <taxon>Bacillati</taxon>
        <taxon>Bacillota</taxon>
        <taxon>Tissierellia</taxon>
        <taxon>Tissierellales</taxon>
        <taxon>Peptoniphilaceae</taxon>
        <taxon>Anaerosphaera</taxon>
    </lineage>
</organism>
<feature type="transmembrane region" description="Helical" evidence="5">
    <location>
        <begin position="54"/>
        <end position="76"/>
    </location>
</feature>
<evidence type="ECO:0000256" key="2">
    <source>
        <dbReference type="ARBA" id="ARBA00022692"/>
    </source>
</evidence>
<proteinExistence type="predicted"/>
<feature type="transmembrane region" description="Helical" evidence="5">
    <location>
        <begin position="371"/>
        <end position="394"/>
    </location>
</feature>
<evidence type="ECO:0000313" key="6">
    <source>
        <dbReference type="EMBL" id="RVU54688.1"/>
    </source>
</evidence>
<feature type="transmembrane region" description="Helical" evidence="5">
    <location>
        <begin position="300"/>
        <end position="320"/>
    </location>
</feature>
<dbReference type="InterPro" id="IPR002293">
    <property type="entry name" value="AA/rel_permease1"/>
</dbReference>
<evidence type="ECO:0000256" key="5">
    <source>
        <dbReference type="SAM" id="Phobius"/>
    </source>
</evidence>
<feature type="transmembrane region" description="Helical" evidence="5">
    <location>
        <begin position="406"/>
        <end position="429"/>
    </location>
</feature>
<feature type="transmembrane region" description="Helical" evidence="5">
    <location>
        <begin position="345"/>
        <end position="365"/>
    </location>
</feature>
<feature type="transmembrane region" description="Helical" evidence="5">
    <location>
        <begin position="21"/>
        <end position="42"/>
    </location>
</feature>
<comment type="subcellular location">
    <subcellularLocation>
        <location evidence="1">Membrane</location>
        <topology evidence="1">Multi-pass membrane protein</topology>
    </subcellularLocation>
</comment>
<dbReference type="PANTHER" id="PTHR11785:SF512">
    <property type="entry name" value="SOBREMESA, ISOFORM B"/>
    <property type="match status" value="1"/>
</dbReference>
<gene>
    <name evidence="6" type="ORF">EF514_06185</name>
</gene>
<dbReference type="Gene3D" id="1.20.1740.10">
    <property type="entry name" value="Amino acid/polyamine transporter I"/>
    <property type="match status" value="1"/>
</dbReference>
<dbReference type="Pfam" id="PF13520">
    <property type="entry name" value="AA_permease_2"/>
    <property type="match status" value="1"/>
</dbReference>
<feature type="transmembrane region" description="Helical" evidence="5">
    <location>
        <begin position="435"/>
        <end position="452"/>
    </location>
</feature>
<dbReference type="Proteomes" id="UP000288812">
    <property type="component" value="Unassembled WGS sequence"/>
</dbReference>
<feature type="transmembrane region" description="Helical" evidence="5">
    <location>
        <begin position="137"/>
        <end position="156"/>
    </location>
</feature>
<dbReference type="RefSeq" id="WP_127724554.1">
    <property type="nucleotide sequence ID" value="NZ_RLIH01000007.1"/>
</dbReference>
<name>A0A437S6W0_9FIRM</name>
<feature type="transmembrane region" description="Helical" evidence="5">
    <location>
        <begin position="246"/>
        <end position="266"/>
    </location>
</feature>
<dbReference type="GO" id="GO:0015179">
    <property type="term" value="F:L-amino acid transmembrane transporter activity"/>
    <property type="evidence" value="ECO:0007669"/>
    <property type="project" value="TreeGrafter"/>
</dbReference>
<keyword evidence="3 5" id="KW-1133">Transmembrane helix</keyword>
<dbReference type="EMBL" id="RLIH01000007">
    <property type="protein sequence ID" value="RVU54688.1"/>
    <property type="molecule type" value="Genomic_DNA"/>
</dbReference>
<evidence type="ECO:0000256" key="4">
    <source>
        <dbReference type="ARBA" id="ARBA00023136"/>
    </source>
</evidence>
<sequence>MDRKKHIEQVTSMETEFNREIGVFGGVSIIGGIMIGSGIFYLGSYVLERTGMSLGLSLLAWLVGGLVTLLAGLCYAELGVSIPRAGGSTVYLTEAFHPMVGFLRGFTDWIIGGPGSVAAMAIALPSAMRSFFEISDMQIKLIATVLIILLTVYNLFGIKQGAFLQNISMVAKLVPILIILFAALFMGKESPQLTLKPMVGGDASIFQIVKMIAFATVASLWAYEGWTNLNSMTEEMKDPKKNLPRALFIGIGGITVLYTLFNYAIYRVLPYNEIVSNIEAGNLYLGTEAAIRVLGNTGGIIVSVGMVLAMFGGLNGLIIAQPRMYYAMAVEGHFFKSFAELHPKYRVPTAALIAQMILSIILVFTRNLDQLTSLVVFTAMLYNLLTIVAVIVMRKKYPEIERPYKMFLYPYSVILTIILFSGLVLNTLFEDPVNAFLGLIVQVLGVIVYMYFDKKLKEEKV</sequence>
<keyword evidence="2 5" id="KW-0812">Transmembrane</keyword>
<dbReference type="PANTHER" id="PTHR11785">
    <property type="entry name" value="AMINO ACID TRANSPORTER"/>
    <property type="match status" value="1"/>
</dbReference>
<dbReference type="GO" id="GO:0016020">
    <property type="term" value="C:membrane"/>
    <property type="evidence" value="ECO:0007669"/>
    <property type="project" value="UniProtKB-SubCell"/>
</dbReference>
<protein>
    <submittedName>
        <fullName evidence="6">Amino acid permease</fullName>
    </submittedName>
</protein>
<feature type="transmembrane region" description="Helical" evidence="5">
    <location>
        <begin position="106"/>
        <end position="125"/>
    </location>
</feature>
<reference evidence="6 7" key="1">
    <citation type="submission" date="2018-11" db="EMBL/GenBank/DDBJ databases">
        <title>Genome sequencing and assembly of Anaerosphaera sp. nov., GS7-6-2.</title>
        <authorList>
            <person name="Rettenmaier R."/>
            <person name="Liebl W."/>
            <person name="Zverlov V."/>
        </authorList>
    </citation>
    <scope>NUCLEOTIDE SEQUENCE [LARGE SCALE GENOMIC DNA]</scope>
    <source>
        <strain evidence="6 7">GS7-6-2</strain>
    </source>
</reference>